<name>A0A540MGS1_MALBA</name>
<dbReference type="AlphaFoldDB" id="A0A540MGS1"/>
<dbReference type="Proteomes" id="UP000315295">
    <property type="component" value="Unassembled WGS sequence"/>
</dbReference>
<proteinExistence type="predicted"/>
<gene>
    <name evidence="1" type="ORF">C1H46_016428</name>
</gene>
<reference evidence="1 2" key="1">
    <citation type="journal article" date="2019" name="G3 (Bethesda)">
        <title>Sequencing of a Wild Apple (Malus baccata) Genome Unravels the Differences Between Cultivated and Wild Apple Species Regarding Disease Resistance and Cold Tolerance.</title>
        <authorList>
            <person name="Chen X."/>
        </authorList>
    </citation>
    <scope>NUCLEOTIDE SEQUENCE [LARGE SCALE GENOMIC DNA]</scope>
    <source>
        <strain evidence="2">cv. Shandingzi</strain>
        <tissue evidence="1">Leaves</tissue>
    </source>
</reference>
<sequence>MQNIEHFLHKYQSLASSYSTHLKAYIVSIVRKLLQHPPKGIYSINGSNAPTAPI</sequence>
<evidence type="ECO:0000313" key="2">
    <source>
        <dbReference type="Proteomes" id="UP000315295"/>
    </source>
</evidence>
<dbReference type="EMBL" id="VIEB01000261">
    <property type="protein sequence ID" value="TQD97903.1"/>
    <property type="molecule type" value="Genomic_DNA"/>
</dbReference>
<comment type="caution">
    <text evidence="1">The sequence shown here is derived from an EMBL/GenBank/DDBJ whole genome shotgun (WGS) entry which is preliminary data.</text>
</comment>
<accession>A0A540MGS1</accession>
<protein>
    <submittedName>
        <fullName evidence="1">Uncharacterized protein</fullName>
    </submittedName>
</protein>
<keyword evidence="2" id="KW-1185">Reference proteome</keyword>
<evidence type="ECO:0000313" key="1">
    <source>
        <dbReference type="EMBL" id="TQD97903.1"/>
    </source>
</evidence>
<organism evidence="1 2">
    <name type="scientific">Malus baccata</name>
    <name type="common">Siberian crab apple</name>
    <name type="synonym">Pyrus baccata</name>
    <dbReference type="NCBI Taxonomy" id="106549"/>
    <lineage>
        <taxon>Eukaryota</taxon>
        <taxon>Viridiplantae</taxon>
        <taxon>Streptophyta</taxon>
        <taxon>Embryophyta</taxon>
        <taxon>Tracheophyta</taxon>
        <taxon>Spermatophyta</taxon>
        <taxon>Magnoliopsida</taxon>
        <taxon>eudicotyledons</taxon>
        <taxon>Gunneridae</taxon>
        <taxon>Pentapetalae</taxon>
        <taxon>rosids</taxon>
        <taxon>fabids</taxon>
        <taxon>Rosales</taxon>
        <taxon>Rosaceae</taxon>
        <taxon>Amygdaloideae</taxon>
        <taxon>Maleae</taxon>
        <taxon>Malus</taxon>
    </lineage>
</organism>